<feature type="disulfide bond" description="Redox-active" evidence="12">
    <location>
        <begin position="47"/>
        <end position="52"/>
    </location>
</feature>
<comment type="similarity">
    <text evidence="1 13">Belongs to the class-I pyridine nucleotide-disulfide oxidoreductase family.</text>
</comment>
<evidence type="ECO:0000256" key="8">
    <source>
        <dbReference type="ARBA" id="ARBA00023284"/>
    </source>
</evidence>
<evidence type="ECO:0000256" key="3">
    <source>
        <dbReference type="ARBA" id="ARBA00022630"/>
    </source>
</evidence>
<keyword evidence="4 11" id="KW-0274">FAD</keyword>
<feature type="binding site" evidence="11">
    <location>
        <begin position="183"/>
        <end position="190"/>
    </location>
    <ligand>
        <name>NAD(+)</name>
        <dbReference type="ChEBI" id="CHEBI:57540"/>
    </ligand>
</feature>
<feature type="active site" description="Proton acceptor" evidence="10">
    <location>
        <position position="446"/>
    </location>
</feature>
<dbReference type="PIRSF" id="PIRSF000350">
    <property type="entry name" value="Mercury_reductase_MerA"/>
    <property type="match status" value="1"/>
</dbReference>
<dbReference type="SUPFAM" id="SSF55424">
    <property type="entry name" value="FAD/NAD-linked reductases, dimerisation (C-terminal) domain"/>
    <property type="match status" value="1"/>
</dbReference>
<dbReference type="PROSITE" id="PS00076">
    <property type="entry name" value="PYRIDINE_REDOX_1"/>
    <property type="match status" value="1"/>
</dbReference>
<dbReference type="PANTHER" id="PTHR22912:SF151">
    <property type="entry name" value="DIHYDROLIPOYL DEHYDROGENASE, MITOCHONDRIAL"/>
    <property type="match status" value="1"/>
</dbReference>
<keyword evidence="17" id="KW-1185">Reference proteome</keyword>
<feature type="binding site" evidence="11">
    <location>
        <position position="206"/>
    </location>
    <ligand>
        <name>NAD(+)</name>
        <dbReference type="ChEBI" id="CHEBI:57540"/>
    </ligand>
</feature>
<keyword evidence="6 11" id="KW-0520">NAD</keyword>
<sequence length="468" mass="49098">MSESSNNQFEVAIIGGGPGGYVAAIRCAQLGLKTALVEKRKTLGGTCLNVGCIPSKALLHTSEQFVFAAHHAAEAGVEIDGQVSLNLETVMKKKDKVVQQLTGGVDMLVKKRGITRFDGHGKLLGDGKIAIDDKEEITAKNIILATGSSVVDLPFLPQDGETIVSSDQAIAFDSVPENLVVIGAGAIGLELGSVWARYGSKVTVVEFLPKVAAGYDDDVSKLLERSFKKQGLSIHTNTKVTGTKEIDGKLNVVAEKKGKELTFPADKVLVAVGRKPYTENLGLDSVGITPTDRGFIEIDDHFKTSADGIFAIGDIVRGPMLAHKAEEEGVAIAEMIAGKAGHVNYDVIPNVIYTEPEVAGVGITEAQAKDKGIAVKVGKFPLTGNGRAIASDATDGMVKIIACAETDKILGGQIVAKGASEMISEIVTHMEYGGSAEDLGRTVHAHPTISEAIKEAGLAVDKAAIHSL</sequence>
<name>A0A7X1B8V3_9BACT</name>
<keyword evidence="8 13" id="KW-0676">Redox-active center</keyword>
<comment type="catalytic activity">
    <reaction evidence="9 13">
        <text>N(6)-[(R)-dihydrolipoyl]-L-lysyl-[protein] + NAD(+) = N(6)-[(R)-lipoyl]-L-lysyl-[protein] + NADH + H(+)</text>
        <dbReference type="Rhea" id="RHEA:15045"/>
        <dbReference type="Rhea" id="RHEA-COMP:10474"/>
        <dbReference type="Rhea" id="RHEA-COMP:10475"/>
        <dbReference type="ChEBI" id="CHEBI:15378"/>
        <dbReference type="ChEBI" id="CHEBI:57540"/>
        <dbReference type="ChEBI" id="CHEBI:57945"/>
        <dbReference type="ChEBI" id="CHEBI:83099"/>
        <dbReference type="ChEBI" id="CHEBI:83100"/>
        <dbReference type="EC" id="1.8.1.4"/>
    </reaction>
</comment>
<dbReference type="Pfam" id="PF02852">
    <property type="entry name" value="Pyr_redox_dim"/>
    <property type="match status" value="1"/>
</dbReference>
<comment type="miscellaneous">
    <text evidence="13">The active site is a redox-active disulfide bond.</text>
</comment>
<feature type="binding site" evidence="11">
    <location>
        <begin position="320"/>
        <end position="323"/>
    </location>
    <ligand>
        <name>FAD</name>
        <dbReference type="ChEBI" id="CHEBI:57692"/>
    </ligand>
</feature>
<dbReference type="EMBL" id="JACHVC010000013">
    <property type="protein sequence ID" value="MBC2607697.1"/>
    <property type="molecule type" value="Genomic_DNA"/>
</dbReference>
<dbReference type="GO" id="GO:0004148">
    <property type="term" value="F:dihydrolipoyl dehydrogenase (NADH) activity"/>
    <property type="evidence" value="ECO:0007669"/>
    <property type="project" value="UniProtKB-EC"/>
</dbReference>
<dbReference type="Gene3D" id="3.50.50.60">
    <property type="entry name" value="FAD/NAD(P)-binding domain"/>
    <property type="match status" value="2"/>
</dbReference>
<feature type="binding site" evidence="11">
    <location>
        <position position="314"/>
    </location>
    <ligand>
        <name>FAD</name>
        <dbReference type="ChEBI" id="CHEBI:57692"/>
    </ligand>
</feature>
<proteinExistence type="inferred from homology"/>
<evidence type="ECO:0000256" key="5">
    <source>
        <dbReference type="ARBA" id="ARBA00023002"/>
    </source>
</evidence>
<feature type="binding site" evidence="11">
    <location>
        <position position="273"/>
    </location>
    <ligand>
        <name>NAD(+)</name>
        <dbReference type="ChEBI" id="CHEBI:57540"/>
    </ligand>
</feature>
<dbReference type="InterPro" id="IPR004099">
    <property type="entry name" value="Pyr_nucl-diS_OxRdtase_dimer"/>
</dbReference>
<feature type="binding site" evidence="11">
    <location>
        <position position="121"/>
    </location>
    <ligand>
        <name>FAD</name>
        <dbReference type="ChEBI" id="CHEBI:57692"/>
    </ligand>
</feature>
<dbReference type="GO" id="GO:0006103">
    <property type="term" value="P:2-oxoglutarate metabolic process"/>
    <property type="evidence" value="ECO:0007669"/>
    <property type="project" value="TreeGrafter"/>
</dbReference>
<dbReference type="InterPro" id="IPR023753">
    <property type="entry name" value="FAD/NAD-binding_dom"/>
</dbReference>
<dbReference type="EC" id="1.8.1.4" evidence="2 13"/>
<feature type="binding site" evidence="11">
    <location>
        <begin position="146"/>
        <end position="148"/>
    </location>
    <ligand>
        <name>FAD</name>
        <dbReference type="ChEBI" id="CHEBI:57692"/>
    </ligand>
</feature>
<dbReference type="PRINTS" id="PR00368">
    <property type="entry name" value="FADPNR"/>
</dbReference>
<evidence type="ECO:0000313" key="17">
    <source>
        <dbReference type="Proteomes" id="UP000526501"/>
    </source>
</evidence>
<keyword evidence="11" id="KW-0547">Nucleotide-binding</keyword>
<comment type="cofactor">
    <cofactor evidence="11 13">
        <name>FAD</name>
        <dbReference type="ChEBI" id="CHEBI:57692"/>
    </cofactor>
    <text evidence="11 13">Binds 1 FAD per subunit.</text>
</comment>
<dbReference type="PANTHER" id="PTHR22912">
    <property type="entry name" value="DISULFIDE OXIDOREDUCTASE"/>
    <property type="match status" value="1"/>
</dbReference>
<keyword evidence="3 13" id="KW-0285">Flavoprotein</keyword>
<dbReference type="SUPFAM" id="SSF51905">
    <property type="entry name" value="FAD/NAD(P)-binding domain"/>
    <property type="match status" value="1"/>
</dbReference>
<evidence type="ECO:0000256" key="6">
    <source>
        <dbReference type="ARBA" id="ARBA00023027"/>
    </source>
</evidence>
<dbReference type="PRINTS" id="PR00411">
    <property type="entry name" value="PNDRDTASEI"/>
</dbReference>
<evidence type="ECO:0000256" key="13">
    <source>
        <dbReference type="RuleBase" id="RU003692"/>
    </source>
</evidence>
<dbReference type="InterPro" id="IPR016156">
    <property type="entry name" value="FAD/NAD-linked_Rdtase_dimer_sf"/>
</dbReference>
<dbReference type="InterPro" id="IPR001100">
    <property type="entry name" value="Pyr_nuc-diS_OxRdtase"/>
</dbReference>
<gene>
    <name evidence="16" type="primary">lpdA</name>
    <name evidence="16" type="ORF">H5P27_16715</name>
</gene>
<dbReference type="RefSeq" id="WP_185661567.1">
    <property type="nucleotide sequence ID" value="NZ_CAWPOO010000013.1"/>
</dbReference>
<keyword evidence="5 13" id="KW-0560">Oxidoreductase</keyword>
<dbReference type="AlphaFoldDB" id="A0A7X1B8V3"/>
<protein>
    <recommendedName>
        <fullName evidence="2 13">Dihydrolipoyl dehydrogenase</fullName>
        <ecNumber evidence="2 13">1.8.1.4</ecNumber>
    </recommendedName>
</protein>
<feature type="domain" description="Pyridine nucleotide-disulphide oxidoreductase dimerisation" evidence="14">
    <location>
        <begin position="348"/>
        <end position="456"/>
    </location>
</feature>
<dbReference type="InterPro" id="IPR012999">
    <property type="entry name" value="Pyr_OxRdtase_I_AS"/>
</dbReference>
<dbReference type="Gene3D" id="3.30.390.30">
    <property type="match status" value="1"/>
</dbReference>
<evidence type="ECO:0000256" key="10">
    <source>
        <dbReference type="PIRSR" id="PIRSR000350-2"/>
    </source>
</evidence>
<comment type="caution">
    <text evidence="16">The sequence shown here is derived from an EMBL/GenBank/DDBJ whole genome shotgun (WGS) entry which is preliminary data.</text>
</comment>
<feature type="binding site" evidence="11">
    <location>
        <position position="56"/>
    </location>
    <ligand>
        <name>FAD</name>
        <dbReference type="ChEBI" id="CHEBI:57692"/>
    </ligand>
</feature>
<accession>A0A7X1B8V3</accession>
<dbReference type="Pfam" id="PF07992">
    <property type="entry name" value="Pyr_redox_2"/>
    <property type="match status" value="1"/>
</dbReference>
<evidence type="ECO:0000256" key="9">
    <source>
        <dbReference type="ARBA" id="ARBA00049187"/>
    </source>
</evidence>
<dbReference type="InterPro" id="IPR006258">
    <property type="entry name" value="Lipoamide_DH"/>
</dbReference>
<organism evidence="16 17">
    <name type="scientific">Pelagicoccus albus</name>
    <dbReference type="NCBI Taxonomy" id="415222"/>
    <lineage>
        <taxon>Bacteria</taxon>
        <taxon>Pseudomonadati</taxon>
        <taxon>Verrucomicrobiota</taxon>
        <taxon>Opitutia</taxon>
        <taxon>Puniceicoccales</taxon>
        <taxon>Pelagicoccaceae</taxon>
        <taxon>Pelagicoccus</taxon>
    </lineage>
</organism>
<evidence type="ECO:0000256" key="7">
    <source>
        <dbReference type="ARBA" id="ARBA00023157"/>
    </source>
</evidence>
<dbReference type="GO" id="GO:0050660">
    <property type="term" value="F:flavin adenine dinucleotide binding"/>
    <property type="evidence" value="ECO:0007669"/>
    <property type="project" value="InterPro"/>
</dbReference>
<evidence type="ECO:0000256" key="12">
    <source>
        <dbReference type="PIRSR" id="PIRSR000350-4"/>
    </source>
</evidence>
<evidence type="ECO:0000256" key="1">
    <source>
        <dbReference type="ARBA" id="ARBA00007532"/>
    </source>
</evidence>
<dbReference type="InterPro" id="IPR036188">
    <property type="entry name" value="FAD/NAD-bd_sf"/>
</dbReference>
<reference evidence="16 17" key="1">
    <citation type="submission" date="2020-07" db="EMBL/GenBank/DDBJ databases">
        <authorList>
            <person name="Feng X."/>
        </authorList>
    </citation>
    <scope>NUCLEOTIDE SEQUENCE [LARGE SCALE GENOMIC DNA]</scope>
    <source>
        <strain evidence="16 17">JCM23202</strain>
    </source>
</reference>
<dbReference type="NCBIfam" id="TIGR01350">
    <property type="entry name" value="lipoamide_DH"/>
    <property type="match status" value="1"/>
</dbReference>
<evidence type="ECO:0000259" key="14">
    <source>
        <dbReference type="Pfam" id="PF02852"/>
    </source>
</evidence>
<dbReference type="InterPro" id="IPR050151">
    <property type="entry name" value="Class-I_Pyr_Nuc-Dis_Oxidored"/>
</dbReference>
<evidence type="ECO:0000313" key="16">
    <source>
        <dbReference type="EMBL" id="MBC2607697.1"/>
    </source>
</evidence>
<feature type="domain" description="FAD/NAD(P)-binding" evidence="15">
    <location>
        <begin position="10"/>
        <end position="329"/>
    </location>
</feature>
<keyword evidence="7" id="KW-1015">Disulfide bond</keyword>
<evidence type="ECO:0000259" key="15">
    <source>
        <dbReference type="Pfam" id="PF07992"/>
    </source>
</evidence>
<evidence type="ECO:0000256" key="2">
    <source>
        <dbReference type="ARBA" id="ARBA00012608"/>
    </source>
</evidence>
<dbReference type="FunFam" id="3.30.390.30:FF:000001">
    <property type="entry name" value="Dihydrolipoyl dehydrogenase"/>
    <property type="match status" value="1"/>
</dbReference>
<evidence type="ECO:0000256" key="11">
    <source>
        <dbReference type="PIRSR" id="PIRSR000350-3"/>
    </source>
</evidence>
<dbReference type="Proteomes" id="UP000526501">
    <property type="component" value="Unassembled WGS sequence"/>
</dbReference>
<evidence type="ECO:0000256" key="4">
    <source>
        <dbReference type="ARBA" id="ARBA00022827"/>
    </source>
</evidence>
<dbReference type="GO" id="GO:0005737">
    <property type="term" value="C:cytoplasm"/>
    <property type="evidence" value="ECO:0007669"/>
    <property type="project" value="UniProtKB-ARBA"/>
</dbReference>